<accession>A0ABS0AFJ5</accession>
<dbReference type="SUPFAM" id="SSF53335">
    <property type="entry name" value="S-adenosyl-L-methionine-dependent methyltransferases"/>
    <property type="match status" value="1"/>
</dbReference>
<dbReference type="Pfam" id="PF13649">
    <property type="entry name" value="Methyltransf_25"/>
    <property type="match status" value="1"/>
</dbReference>
<dbReference type="Gene3D" id="3.40.50.150">
    <property type="entry name" value="Vaccinia Virus protein VP39"/>
    <property type="match status" value="1"/>
</dbReference>
<dbReference type="EMBL" id="ARXR01000009">
    <property type="protein sequence ID" value="MBF5052918.1"/>
    <property type="molecule type" value="Genomic_DNA"/>
</dbReference>
<gene>
    <name evidence="3" type="ORF">ISO4_01520</name>
</gene>
<evidence type="ECO:0000259" key="2">
    <source>
        <dbReference type="Pfam" id="PF13649"/>
    </source>
</evidence>
<proteinExistence type="predicted"/>
<name>A0ABS0AFJ5_9GAMM</name>
<dbReference type="CDD" id="cd02440">
    <property type="entry name" value="AdoMet_MTases"/>
    <property type="match status" value="1"/>
</dbReference>
<dbReference type="Proteomes" id="UP000644441">
    <property type="component" value="Unassembled WGS sequence"/>
</dbReference>
<dbReference type="InterPro" id="IPR029063">
    <property type="entry name" value="SAM-dependent_MTases_sf"/>
</dbReference>
<organism evidence="3 4">
    <name type="scientific">Alloalcanivorax venustensis ISO4</name>
    <dbReference type="NCBI Taxonomy" id="1177184"/>
    <lineage>
        <taxon>Bacteria</taxon>
        <taxon>Pseudomonadati</taxon>
        <taxon>Pseudomonadota</taxon>
        <taxon>Gammaproteobacteria</taxon>
        <taxon>Oceanospirillales</taxon>
        <taxon>Alcanivoracaceae</taxon>
        <taxon>Alloalcanivorax</taxon>
    </lineage>
</organism>
<keyword evidence="4" id="KW-1185">Reference proteome</keyword>
<evidence type="ECO:0000313" key="3">
    <source>
        <dbReference type="EMBL" id="MBF5052918.1"/>
    </source>
</evidence>
<sequence>MDDNELKALFDQMAPGYDKQWERTAPINQCLYLLLESVFAALPADARMLCVGAGTGSEILHLAHRFPGWRFTAVEPARGMLDVCRRRADEAGIAERCEFHEGYLDSLPAGASYHAATCFLVSQFILDQTARSAFFERIAERLVPGGMLASSDLSTEQDAPGYDDLLRVWQRATSPAEVTDEGLRRMKATYAKDVAVLPPAEVAAILRAGGFETPRPFFQAGLIRAWFTRRR</sequence>
<keyword evidence="1" id="KW-0808">Transferase</keyword>
<evidence type="ECO:0000313" key="4">
    <source>
        <dbReference type="Proteomes" id="UP000644441"/>
    </source>
</evidence>
<dbReference type="InterPro" id="IPR041698">
    <property type="entry name" value="Methyltransf_25"/>
</dbReference>
<feature type="domain" description="Methyltransferase" evidence="2">
    <location>
        <begin position="49"/>
        <end position="146"/>
    </location>
</feature>
<dbReference type="RefSeq" id="WP_194855777.1">
    <property type="nucleotide sequence ID" value="NZ_ARXR01000009.1"/>
</dbReference>
<dbReference type="PANTHER" id="PTHR43861">
    <property type="entry name" value="TRANS-ACONITATE 2-METHYLTRANSFERASE-RELATED"/>
    <property type="match status" value="1"/>
</dbReference>
<evidence type="ECO:0000256" key="1">
    <source>
        <dbReference type="ARBA" id="ARBA00022679"/>
    </source>
</evidence>
<protein>
    <recommendedName>
        <fullName evidence="2">Methyltransferase domain-containing protein</fullName>
    </recommendedName>
</protein>
<reference evidence="3 4" key="1">
    <citation type="submission" date="2012-09" db="EMBL/GenBank/DDBJ databases">
        <title>Genome Sequence of alkane-degrading Bacterium Alcanivorax venustensis ISO4.</title>
        <authorList>
            <person name="Lai Q."/>
            <person name="Shao Z."/>
        </authorList>
    </citation>
    <scope>NUCLEOTIDE SEQUENCE [LARGE SCALE GENOMIC DNA]</scope>
    <source>
        <strain evidence="3 4">ISO4</strain>
    </source>
</reference>
<comment type="caution">
    <text evidence="3">The sequence shown here is derived from an EMBL/GenBank/DDBJ whole genome shotgun (WGS) entry which is preliminary data.</text>
</comment>